<protein>
    <submittedName>
        <fullName evidence="2">Uncharacterized protein</fullName>
    </submittedName>
</protein>
<evidence type="ECO:0000313" key="2">
    <source>
        <dbReference type="EMBL" id="ALL13198.1"/>
    </source>
</evidence>
<keyword evidence="1" id="KW-1133">Transmembrane helix</keyword>
<gene>
    <name evidence="2" type="ORF">AQ619_07425</name>
</gene>
<dbReference type="Proteomes" id="UP000056905">
    <property type="component" value="Chromosome"/>
</dbReference>
<sequence length="107" mass="11873">MVVSALRGGRITIVLNDERSHIGRFAIVMILDQMTVMIAFVIYQIGGKRTGEGVSCMGLTVRVQGPIHHGDGCLNHEHSDQHHGQSRHAFRKPFVQMLEQKSLDGLV</sequence>
<dbReference type="EMBL" id="CP013002">
    <property type="protein sequence ID" value="ALL13198.1"/>
    <property type="molecule type" value="Genomic_DNA"/>
</dbReference>
<keyword evidence="1" id="KW-0812">Transmembrane</keyword>
<dbReference type="KEGG" id="chq:AQ619_07425"/>
<dbReference type="OrthoDB" id="9994885at2"/>
<keyword evidence="3" id="KW-1185">Reference proteome</keyword>
<dbReference type="RefSeq" id="WP_062145966.1">
    <property type="nucleotide sequence ID" value="NZ_CP013002.1"/>
</dbReference>
<proteinExistence type="predicted"/>
<name>A0A0P0NYI0_9CAUL</name>
<accession>A0A0P0NYI0</accession>
<organism evidence="2 3">
    <name type="scientific">Caulobacter henricii</name>
    <dbReference type="NCBI Taxonomy" id="69395"/>
    <lineage>
        <taxon>Bacteria</taxon>
        <taxon>Pseudomonadati</taxon>
        <taxon>Pseudomonadota</taxon>
        <taxon>Alphaproteobacteria</taxon>
        <taxon>Caulobacterales</taxon>
        <taxon>Caulobacteraceae</taxon>
        <taxon>Caulobacter</taxon>
    </lineage>
</organism>
<dbReference type="AlphaFoldDB" id="A0A0P0NYI0"/>
<evidence type="ECO:0000313" key="3">
    <source>
        <dbReference type="Proteomes" id="UP000056905"/>
    </source>
</evidence>
<feature type="transmembrane region" description="Helical" evidence="1">
    <location>
        <begin position="22"/>
        <end position="43"/>
    </location>
</feature>
<reference evidence="2 3" key="1">
    <citation type="submission" date="2015-10" db="EMBL/GenBank/DDBJ databases">
        <title>Conservation of the essential genome among Caulobacter and Brevundimonas species.</title>
        <authorList>
            <person name="Scott D."/>
            <person name="Ely B."/>
        </authorList>
    </citation>
    <scope>NUCLEOTIDE SEQUENCE [LARGE SCALE GENOMIC DNA]</scope>
    <source>
        <strain evidence="2 3">CB4</strain>
    </source>
</reference>
<evidence type="ECO:0000256" key="1">
    <source>
        <dbReference type="SAM" id="Phobius"/>
    </source>
</evidence>
<dbReference type="STRING" id="69395.AQ619_07425"/>
<keyword evidence="1" id="KW-0472">Membrane</keyword>